<evidence type="ECO:0000313" key="3">
    <source>
        <dbReference type="Proteomes" id="UP001596242"/>
    </source>
</evidence>
<name>A0ABW1M3B4_9ACTN</name>
<gene>
    <name evidence="2" type="ORF">ACFP50_23785</name>
</gene>
<dbReference type="Proteomes" id="UP001596242">
    <property type="component" value="Unassembled WGS sequence"/>
</dbReference>
<evidence type="ECO:0000313" key="2">
    <source>
        <dbReference type="EMBL" id="MFC6058365.1"/>
    </source>
</evidence>
<evidence type="ECO:0000256" key="1">
    <source>
        <dbReference type="SAM" id="MobiDB-lite"/>
    </source>
</evidence>
<dbReference type="EMBL" id="JBHSPT010000054">
    <property type="protein sequence ID" value="MFC6058365.1"/>
    <property type="molecule type" value="Genomic_DNA"/>
</dbReference>
<keyword evidence="3" id="KW-1185">Reference proteome</keyword>
<accession>A0ABW1M3B4</accession>
<proteinExistence type="predicted"/>
<comment type="caution">
    <text evidence="2">The sequence shown here is derived from an EMBL/GenBank/DDBJ whole genome shotgun (WGS) entry which is preliminary data.</text>
</comment>
<reference evidence="3" key="1">
    <citation type="journal article" date="2019" name="Int. J. Syst. Evol. Microbiol.">
        <title>The Global Catalogue of Microorganisms (GCM) 10K type strain sequencing project: providing services to taxonomists for standard genome sequencing and annotation.</title>
        <authorList>
            <consortium name="The Broad Institute Genomics Platform"/>
            <consortium name="The Broad Institute Genome Sequencing Center for Infectious Disease"/>
            <person name="Wu L."/>
            <person name="Ma J."/>
        </authorList>
    </citation>
    <scope>NUCLEOTIDE SEQUENCE [LARGE SCALE GENOMIC DNA]</scope>
    <source>
        <strain evidence="3">JCM 12763</strain>
    </source>
</reference>
<organism evidence="2 3">
    <name type="scientific">Streptomyces pratens</name>
    <dbReference type="NCBI Taxonomy" id="887456"/>
    <lineage>
        <taxon>Bacteria</taxon>
        <taxon>Bacillati</taxon>
        <taxon>Actinomycetota</taxon>
        <taxon>Actinomycetes</taxon>
        <taxon>Kitasatosporales</taxon>
        <taxon>Streptomycetaceae</taxon>
        <taxon>Streptomyces</taxon>
    </lineage>
</organism>
<sequence>MWTRLLGVEKTVIERLEAEESDSGEGGPQDVLIVMHARPARGRWLRCGICDRWCANSSPRYGRSPALSQRAPVCPPRSDTAPAPGPAAI</sequence>
<dbReference type="RefSeq" id="WP_386401059.1">
    <property type="nucleotide sequence ID" value="NZ_JBHSPT010000054.1"/>
</dbReference>
<feature type="region of interest" description="Disordered" evidence="1">
    <location>
        <begin position="58"/>
        <end position="89"/>
    </location>
</feature>
<protein>
    <submittedName>
        <fullName evidence="2">Uncharacterized protein</fullName>
    </submittedName>
</protein>